<sequence>MVTPRTINVGPLYKPDGATPLANATITFTLVDARGKNTAGYEQATNAQVAGVISAVTDTNGQASVSLTPNDQLVGTTYYNVSPADAYGYTRFRAYLSTGSGSINFADLYVSSQNIAPGEWSAFSVHAQDETKHLTSNEDAALAAANSPSAGNPIATIADTAGGAFTNLTDTPASYTGQGGKYPKVKATEDGLEFDTATGGGETNTVSNVGAFGVGLFKQKTGVNLEFKNINAGSNKVSVTDDTANNEVDIDITEANIVHDNISGAGSNTHGQIDTHIDAASPHSGHENTVNKNSASGYAGLDGSSKLSGSQQVYGAIANTACEGDDARLSDARTPIAHNHSASDVNAGTLLHERGGLEADVSAYSGVPLINGGATSNLKYNFSATIAPVATDDSGAGYSVGSLWIDTTDDRIYICLDNTATAALWRELGVKDYKIDDFYTFSVNTHNPSTGAATDADSAPTYRVYEDETATPILTGSMALLDSTNTTGFYSEQIQLTAANGFEEGKSYNIYITATVGGTAGTTKRFFKM</sequence>
<organism evidence="1">
    <name type="scientific">hydrothermal vent metagenome</name>
    <dbReference type="NCBI Taxonomy" id="652676"/>
    <lineage>
        <taxon>unclassified sequences</taxon>
        <taxon>metagenomes</taxon>
        <taxon>ecological metagenomes</taxon>
    </lineage>
</organism>
<accession>A0A3B1BXE6</accession>
<evidence type="ECO:0000313" key="1">
    <source>
        <dbReference type="EMBL" id="VAX15360.1"/>
    </source>
</evidence>
<proteinExistence type="predicted"/>
<reference evidence="1" key="1">
    <citation type="submission" date="2018-06" db="EMBL/GenBank/DDBJ databases">
        <authorList>
            <person name="Zhirakovskaya E."/>
        </authorList>
    </citation>
    <scope>NUCLEOTIDE SEQUENCE</scope>
</reference>
<protein>
    <submittedName>
        <fullName evidence="1">Uncharacterized protein</fullName>
    </submittedName>
</protein>
<dbReference type="AlphaFoldDB" id="A0A3B1BXE6"/>
<dbReference type="EMBL" id="UOGA01000035">
    <property type="protein sequence ID" value="VAX15360.1"/>
    <property type="molecule type" value="Genomic_DNA"/>
</dbReference>
<name>A0A3B1BXE6_9ZZZZ</name>
<gene>
    <name evidence="1" type="ORF">MNBD_NITROSPINAE04-1962</name>
</gene>